<feature type="transmembrane region" description="Helical" evidence="1">
    <location>
        <begin position="15"/>
        <end position="36"/>
    </location>
</feature>
<gene>
    <name evidence="2" type="ORF">N784_11855</name>
</gene>
<feature type="transmembrane region" description="Helical" evidence="1">
    <location>
        <begin position="43"/>
        <end position="66"/>
    </location>
</feature>
<evidence type="ECO:0000313" key="2">
    <source>
        <dbReference type="EMBL" id="KGX84779.1"/>
    </source>
</evidence>
<dbReference type="eggNOG" id="ENOG5033FFQ">
    <property type="taxonomic scope" value="Bacteria"/>
</dbReference>
<feature type="transmembrane region" description="Helical" evidence="1">
    <location>
        <begin position="81"/>
        <end position="103"/>
    </location>
</feature>
<sequence length="107" mass="11976">MYSVESFETIGAFTLLRPVFVTLTLVVMLLLLFIIIPKLRKKIVNGFAVVSISFVSVILSGQLLYYDAIIVDELGLSGDEFAFILFLIILVLSLVNLGLYMYYSKQG</sequence>
<protein>
    <submittedName>
        <fullName evidence="2">Uncharacterized protein</fullName>
    </submittedName>
</protein>
<dbReference type="RefSeq" id="WP_036836037.1">
    <property type="nucleotide sequence ID" value="NZ_AVPG01000031.1"/>
</dbReference>
<evidence type="ECO:0000256" key="1">
    <source>
        <dbReference type="SAM" id="Phobius"/>
    </source>
</evidence>
<evidence type="ECO:0000313" key="3">
    <source>
        <dbReference type="Proteomes" id="UP000030401"/>
    </source>
</evidence>
<dbReference type="AlphaFoldDB" id="A0A0A5FYA9"/>
<keyword evidence="1" id="KW-0472">Membrane</keyword>
<name>A0A0A5FYA9_9BACI</name>
<organism evidence="2 3">
    <name type="scientific">Pontibacillus litoralis JSM 072002</name>
    <dbReference type="NCBI Taxonomy" id="1385512"/>
    <lineage>
        <taxon>Bacteria</taxon>
        <taxon>Bacillati</taxon>
        <taxon>Bacillota</taxon>
        <taxon>Bacilli</taxon>
        <taxon>Bacillales</taxon>
        <taxon>Bacillaceae</taxon>
        <taxon>Pontibacillus</taxon>
    </lineage>
</organism>
<accession>A0A0A5FYA9</accession>
<comment type="caution">
    <text evidence="2">The sequence shown here is derived from an EMBL/GenBank/DDBJ whole genome shotgun (WGS) entry which is preliminary data.</text>
</comment>
<reference evidence="2 3" key="1">
    <citation type="submission" date="2013-08" db="EMBL/GenBank/DDBJ databases">
        <authorList>
            <person name="Huang J."/>
            <person name="Wang G."/>
        </authorList>
    </citation>
    <scope>NUCLEOTIDE SEQUENCE [LARGE SCALE GENOMIC DNA]</scope>
    <source>
        <strain evidence="2 3">JSM 072002</strain>
    </source>
</reference>
<dbReference type="STRING" id="1385512.N784_11855"/>
<proteinExistence type="predicted"/>
<keyword evidence="1" id="KW-0812">Transmembrane</keyword>
<keyword evidence="1" id="KW-1133">Transmembrane helix</keyword>
<keyword evidence="3" id="KW-1185">Reference proteome</keyword>
<dbReference type="EMBL" id="AVPG01000031">
    <property type="protein sequence ID" value="KGX84779.1"/>
    <property type="molecule type" value="Genomic_DNA"/>
</dbReference>
<dbReference type="Proteomes" id="UP000030401">
    <property type="component" value="Unassembled WGS sequence"/>
</dbReference>